<dbReference type="Pfam" id="PF16967">
    <property type="entry name" value="TcfC"/>
    <property type="match status" value="1"/>
</dbReference>
<organism evidence="5 6">
    <name type="scientific">Duffyella gerundensis</name>
    <dbReference type="NCBI Taxonomy" id="1619313"/>
    <lineage>
        <taxon>Bacteria</taxon>
        <taxon>Pseudomonadati</taxon>
        <taxon>Pseudomonadota</taxon>
        <taxon>Gammaproteobacteria</taxon>
        <taxon>Enterobacterales</taxon>
        <taxon>Erwiniaceae</taxon>
        <taxon>Duffyella</taxon>
    </lineage>
</organism>
<dbReference type="KEGG" id="ege:EM595_3276"/>
<evidence type="ECO:0000313" key="6">
    <source>
        <dbReference type="Proteomes" id="UP000059419"/>
    </source>
</evidence>
<evidence type="ECO:0000256" key="1">
    <source>
        <dbReference type="ARBA" id="ARBA00022729"/>
    </source>
</evidence>
<accession>A0A0U5L9W3</accession>
<proteinExistence type="predicted"/>
<dbReference type="STRING" id="1619313.EM595_3276"/>
<evidence type="ECO:0000259" key="3">
    <source>
        <dbReference type="Pfam" id="PF15976"/>
    </source>
</evidence>
<dbReference type="PANTHER" id="PTHR30451">
    <property type="entry name" value="OUTER MEMBRANE USHER PROTEIN"/>
    <property type="match status" value="1"/>
</dbReference>
<gene>
    <name evidence="5" type="ORF">EM595_3276</name>
</gene>
<dbReference type="OrthoDB" id="6730090at2"/>
<dbReference type="GO" id="GO:0009297">
    <property type="term" value="P:pilus assembly"/>
    <property type="evidence" value="ECO:0007669"/>
    <property type="project" value="InterPro"/>
</dbReference>
<evidence type="ECO:0000256" key="2">
    <source>
        <dbReference type="SAM" id="SignalP"/>
    </source>
</evidence>
<sequence>MNFTYIKNTLITIISFFCAASLIASTAVPVPKGFEDIFNARQQGIFEVLYGDLSLGTFSVDFDRQDVLLLSPIAVAEQIFTADATSLTLSQAALLSALSAPLKRLSADAAGDSDIGVMLDESNATLRVILPANLFRSDRPDKEKSFIPYQSNPGFVHAHNLNYLADSYGDNLSLSASETLNFTGNTYLRSAWSYARDTDFSLEELALYLEHKNQRFKMGRQRLSDNLITGTPSASYSFFNPVSFDGIALGYMGDNYLSAGTGAASPVTIYLPQAGTVEVYRQGRMIDIQQFPAGLQHLDTASWPAGGYDVLLVSRLINGAREEKSQPFFKRNGTFHSGEVEYILQFGRYDPRQGALLARTKAGINSRYNISNHLVSNVSLAWTSPTAFSVGGGLLTDDNRLFASSSLDIPINSWFAERLYADGIYGDQGSRGYQLGAMKNLYRLGLNFSYRDYLYKGDEEGYRRFGVVPAWDFESWQFGATTFIPGNIGLSLSYGLNTFYQQYGRENKSAFKSWDINLNRDFSLADSLNLRVDVGYHHGINEYVGRYNYNNTTEDRIYAQLTLGMRERSFDHYQALHVRTRLSDDHKNNYGADYALNLDNPAFDRASRYVVNASVNRSADDSNNIGAGASIDNRFGSTSVGVSQSFGTSDYRQHYLSQRGGFAVGGGEIAFGKMENAAALIVDASTLPKDQFFEVRNRSNEPVIIKGGQKTTLSMTPYQKIAPKAEQLFTVKNNAFYTLKTTSPSTWAMPGQVYHVRLAATQNLTVTGRLYLAGRPLANARVVGANAMTDEEGLFVGDYQLESHQQLNALSVQKDGQAYLCPLIEQEIKMTQGVMQIREVNCEIE</sequence>
<evidence type="ECO:0000259" key="4">
    <source>
        <dbReference type="Pfam" id="PF16967"/>
    </source>
</evidence>
<dbReference type="Proteomes" id="UP000059419">
    <property type="component" value="Chromosome 1"/>
</dbReference>
<name>A0A0U5L9W3_9GAMM</name>
<feature type="domain" description="Pilus assembly protein E-set like" evidence="4">
    <location>
        <begin position="264"/>
        <end position="329"/>
    </location>
</feature>
<protein>
    <recommendedName>
        <fullName evidence="7">CFA/I fimbrial subunit C</fullName>
    </recommendedName>
</protein>
<feature type="signal peptide" evidence="2">
    <location>
        <begin position="1"/>
        <end position="26"/>
    </location>
</feature>
<keyword evidence="1 2" id="KW-0732">Signal</keyword>
<reference evidence="6" key="1">
    <citation type="submission" date="2015-11" db="EMBL/GenBank/DDBJ databases">
        <authorList>
            <person name="Blom J."/>
        </authorList>
    </citation>
    <scope>NUCLEOTIDE SEQUENCE [LARGE SCALE GENOMIC DNA]</scope>
</reference>
<dbReference type="GO" id="GO:0015473">
    <property type="term" value="F:fimbrial usher porin activity"/>
    <property type="evidence" value="ECO:0007669"/>
    <property type="project" value="InterPro"/>
</dbReference>
<dbReference type="PANTHER" id="PTHR30451:SF5">
    <property type="entry name" value="SLR0019 PROTEIN"/>
    <property type="match status" value="1"/>
</dbReference>
<dbReference type="InterPro" id="IPR031917">
    <property type="entry name" value="Pilus_assem_C"/>
</dbReference>
<evidence type="ECO:0008006" key="7">
    <source>
        <dbReference type="Google" id="ProtNLM"/>
    </source>
</evidence>
<dbReference type="InterPro" id="IPR000015">
    <property type="entry name" value="Fimb_usher"/>
</dbReference>
<dbReference type="AlphaFoldDB" id="A0A0U5L9W3"/>
<dbReference type="InterPro" id="IPR032636">
    <property type="entry name" value="Pilus_assem_E-set-like_dom"/>
</dbReference>
<dbReference type="PATRIC" id="fig|1619313.3.peg.3399"/>
<dbReference type="GO" id="GO:0009279">
    <property type="term" value="C:cell outer membrane"/>
    <property type="evidence" value="ECO:0007669"/>
    <property type="project" value="TreeGrafter"/>
</dbReference>
<dbReference type="Pfam" id="PF15976">
    <property type="entry name" value="CooC_C"/>
    <property type="match status" value="1"/>
</dbReference>
<feature type="domain" description="Pilus assembly protein C-terminal" evidence="3">
    <location>
        <begin position="749"/>
        <end position="842"/>
    </location>
</feature>
<keyword evidence="6" id="KW-1185">Reference proteome</keyword>
<feature type="chain" id="PRO_5006861159" description="CFA/I fimbrial subunit C" evidence="2">
    <location>
        <begin position="27"/>
        <end position="845"/>
    </location>
</feature>
<evidence type="ECO:0000313" key="5">
    <source>
        <dbReference type="EMBL" id="CUU25507.1"/>
    </source>
</evidence>
<dbReference type="EMBL" id="LN907827">
    <property type="protein sequence ID" value="CUU25507.1"/>
    <property type="molecule type" value="Genomic_DNA"/>
</dbReference>